<feature type="binding site" evidence="4">
    <location>
        <position position="245"/>
    </location>
    <ligand>
        <name>Fe cation</name>
        <dbReference type="ChEBI" id="CHEBI:24875"/>
    </ligand>
</feature>
<evidence type="ECO:0000256" key="5">
    <source>
        <dbReference type="SAM" id="SignalP"/>
    </source>
</evidence>
<keyword evidence="2" id="KW-0813">Transport</keyword>
<keyword evidence="4" id="KW-0479">Metal-binding</keyword>
<feature type="chain" id="PRO_5037364344" evidence="5">
    <location>
        <begin position="26"/>
        <end position="358"/>
    </location>
</feature>
<keyword evidence="2" id="KW-0410">Iron transport</keyword>
<dbReference type="GO" id="GO:0046872">
    <property type="term" value="F:metal ion binding"/>
    <property type="evidence" value="ECO:0007669"/>
    <property type="project" value="UniProtKB-KW"/>
</dbReference>
<evidence type="ECO:0000256" key="4">
    <source>
        <dbReference type="PIRSR" id="PIRSR002825-1"/>
    </source>
</evidence>
<dbReference type="PANTHER" id="PTHR30006">
    <property type="entry name" value="THIAMINE-BINDING PERIPLASMIC PROTEIN-RELATED"/>
    <property type="match status" value="1"/>
</dbReference>
<dbReference type="PIRSF" id="PIRSF002825">
    <property type="entry name" value="CfbpA"/>
    <property type="match status" value="1"/>
</dbReference>
<feature type="binding site" evidence="4">
    <location>
        <position position="244"/>
    </location>
    <ligand>
        <name>Fe cation</name>
        <dbReference type="ChEBI" id="CHEBI:24875"/>
    </ligand>
</feature>
<dbReference type="PANTHER" id="PTHR30006:SF15">
    <property type="entry name" value="IRON-UTILIZATION PERIPLASMIC PROTEIN"/>
    <property type="match status" value="1"/>
</dbReference>
<dbReference type="Proteomes" id="UP000660611">
    <property type="component" value="Unassembled WGS sequence"/>
</dbReference>
<gene>
    <name evidence="6" type="ORF">Dsi01nite_018900</name>
</gene>
<keyword evidence="3 5" id="KW-0732">Signal</keyword>
<feature type="signal peptide" evidence="5">
    <location>
        <begin position="1"/>
        <end position="25"/>
    </location>
</feature>
<evidence type="ECO:0000256" key="3">
    <source>
        <dbReference type="ARBA" id="ARBA00022729"/>
    </source>
</evidence>
<dbReference type="GO" id="GO:0030288">
    <property type="term" value="C:outer membrane-bounded periplasmic space"/>
    <property type="evidence" value="ECO:0007669"/>
    <property type="project" value="TreeGrafter"/>
</dbReference>
<keyword evidence="2" id="KW-0406">Ion transport</keyword>
<dbReference type="InterPro" id="IPR026045">
    <property type="entry name" value="Ferric-bd"/>
</dbReference>
<evidence type="ECO:0000313" key="6">
    <source>
        <dbReference type="EMBL" id="GIG43849.1"/>
    </source>
</evidence>
<keyword evidence="4" id="KW-0408">Iron</keyword>
<dbReference type="PROSITE" id="PS51318">
    <property type="entry name" value="TAT"/>
    <property type="match status" value="1"/>
</dbReference>
<organism evidence="6 7">
    <name type="scientific">Dactylosporangium siamense</name>
    <dbReference type="NCBI Taxonomy" id="685454"/>
    <lineage>
        <taxon>Bacteria</taxon>
        <taxon>Bacillati</taxon>
        <taxon>Actinomycetota</taxon>
        <taxon>Actinomycetes</taxon>
        <taxon>Micromonosporales</taxon>
        <taxon>Micromonosporaceae</taxon>
        <taxon>Dactylosporangium</taxon>
    </lineage>
</organism>
<feature type="binding site" evidence="4">
    <location>
        <position position="108"/>
    </location>
    <ligand>
        <name>Fe cation</name>
        <dbReference type="ChEBI" id="CHEBI:24875"/>
    </ligand>
</feature>
<dbReference type="GO" id="GO:0006826">
    <property type="term" value="P:iron ion transport"/>
    <property type="evidence" value="ECO:0007669"/>
    <property type="project" value="UniProtKB-KW"/>
</dbReference>
<proteinExistence type="inferred from homology"/>
<comment type="similarity">
    <text evidence="1">Belongs to the bacterial solute-binding protein 1 family.</text>
</comment>
<evidence type="ECO:0000313" key="7">
    <source>
        <dbReference type="Proteomes" id="UP000660611"/>
    </source>
</evidence>
<sequence>MLITFAPTRRRALAALLAIPVAALAACGGTDAGSGAAAPTGSSAPALDRNATLTLYNAQHDTLTKAWVEAFTAKTGIKVEIRQGSDLTMANQLAAEGAASPADVFLTENSPAMSLVENAGLFAPVDKATLAQVPAEYSPSTGNWVGIAARSTVLAYNPTKVTDAELPKSIMDLQDPKWSGKFGAAPKGADFQAIVSAMLELKGEAATKTWLAALKAGGQAHTGNSAAMKAVNAGTSATAVIYHYYWYGDQAKTKENSNNVKLHFFGGQDPGAFVSVSGGGVLKSSKHPAEAQALLQYITGKDGQKLLADSTAFEYCVGRDVPSNPALKPLAELGAPKVDPSKLNSKKVVDLMTAAGLI</sequence>
<protein>
    <submittedName>
        <fullName evidence="6">Iron ABC transporter substrate-binding protein</fullName>
    </submittedName>
</protein>
<dbReference type="EMBL" id="BONQ01000029">
    <property type="protein sequence ID" value="GIG43849.1"/>
    <property type="molecule type" value="Genomic_DNA"/>
</dbReference>
<dbReference type="CDD" id="cd13543">
    <property type="entry name" value="PBP2_Fbp"/>
    <property type="match status" value="1"/>
</dbReference>
<dbReference type="AlphaFoldDB" id="A0A919PHN5"/>
<accession>A0A919PHN5</accession>
<feature type="binding site" evidence="4">
    <location>
        <position position="60"/>
    </location>
    <ligand>
        <name>Fe cation</name>
        <dbReference type="ChEBI" id="CHEBI:24875"/>
    </ligand>
</feature>
<dbReference type="SUPFAM" id="SSF53850">
    <property type="entry name" value="Periplasmic binding protein-like II"/>
    <property type="match status" value="1"/>
</dbReference>
<dbReference type="RefSeq" id="WP_203845707.1">
    <property type="nucleotide sequence ID" value="NZ_BAAAVW010000006.1"/>
</dbReference>
<comment type="caution">
    <text evidence="6">The sequence shown here is derived from an EMBL/GenBank/DDBJ whole genome shotgun (WGS) entry which is preliminary data.</text>
</comment>
<evidence type="ECO:0000256" key="1">
    <source>
        <dbReference type="ARBA" id="ARBA00008520"/>
    </source>
</evidence>
<dbReference type="InterPro" id="IPR006311">
    <property type="entry name" value="TAT_signal"/>
</dbReference>
<keyword evidence="7" id="KW-1185">Reference proteome</keyword>
<dbReference type="Pfam" id="PF13343">
    <property type="entry name" value="SBP_bac_6"/>
    <property type="match status" value="1"/>
</dbReference>
<name>A0A919PHN5_9ACTN</name>
<reference evidence="6" key="1">
    <citation type="submission" date="2021-01" db="EMBL/GenBank/DDBJ databases">
        <title>Whole genome shotgun sequence of Dactylosporangium siamense NBRC 106093.</title>
        <authorList>
            <person name="Komaki H."/>
            <person name="Tamura T."/>
        </authorList>
    </citation>
    <scope>NUCLEOTIDE SEQUENCE</scope>
    <source>
        <strain evidence="6">NBRC 106093</strain>
    </source>
</reference>
<dbReference type="Gene3D" id="3.40.190.10">
    <property type="entry name" value="Periplasmic binding protein-like II"/>
    <property type="match status" value="2"/>
</dbReference>
<evidence type="ECO:0000256" key="2">
    <source>
        <dbReference type="ARBA" id="ARBA00022496"/>
    </source>
</evidence>